<feature type="transmembrane region" description="Helical" evidence="1">
    <location>
        <begin position="5"/>
        <end position="24"/>
    </location>
</feature>
<keyword evidence="3" id="KW-1185">Reference proteome</keyword>
<evidence type="ECO:0008006" key="4">
    <source>
        <dbReference type="Google" id="ProtNLM"/>
    </source>
</evidence>
<accession>A0A1H8D0L3</accession>
<keyword evidence="1" id="KW-1133">Transmembrane helix</keyword>
<feature type="transmembrane region" description="Helical" evidence="1">
    <location>
        <begin position="30"/>
        <end position="49"/>
    </location>
</feature>
<name>A0A1H8D0L3_9BACL</name>
<evidence type="ECO:0000313" key="2">
    <source>
        <dbReference type="EMBL" id="SEN00991.1"/>
    </source>
</evidence>
<protein>
    <recommendedName>
        <fullName evidence="4">DUF5668 domain-containing protein</fullName>
    </recommendedName>
</protein>
<organism evidence="2 3">
    <name type="scientific">Lihuaxuella thermophila</name>
    <dbReference type="NCBI Taxonomy" id="1173111"/>
    <lineage>
        <taxon>Bacteria</taxon>
        <taxon>Bacillati</taxon>
        <taxon>Bacillota</taxon>
        <taxon>Bacilli</taxon>
        <taxon>Bacillales</taxon>
        <taxon>Thermoactinomycetaceae</taxon>
        <taxon>Lihuaxuella</taxon>
    </lineage>
</organism>
<dbReference type="Proteomes" id="UP000199695">
    <property type="component" value="Unassembled WGS sequence"/>
</dbReference>
<feature type="transmembrane region" description="Helical" evidence="1">
    <location>
        <begin position="129"/>
        <end position="154"/>
    </location>
</feature>
<sequence>MHSKIIGFFLLLIGAILMIFKLGVAPLNSFFTWPFLLFLLGAFLVFSGFLTSNGGFALWGGIFAGLGLAIWGSRTIEGWPTHWSLIVGLIGIAFLLQFAINKHHLSAVTGSVLVLIGFFWWPGIRELPFIAPVAGILHTIWPVFVVVLGIFLMLRK</sequence>
<feature type="transmembrane region" description="Helical" evidence="1">
    <location>
        <begin position="56"/>
        <end position="73"/>
    </location>
</feature>
<feature type="transmembrane region" description="Helical" evidence="1">
    <location>
        <begin position="79"/>
        <end position="98"/>
    </location>
</feature>
<gene>
    <name evidence="2" type="ORF">SAMN05444955_104237</name>
</gene>
<keyword evidence="1" id="KW-0472">Membrane</keyword>
<evidence type="ECO:0000313" key="3">
    <source>
        <dbReference type="Proteomes" id="UP000199695"/>
    </source>
</evidence>
<dbReference type="EMBL" id="FOCQ01000004">
    <property type="protein sequence ID" value="SEN00991.1"/>
    <property type="molecule type" value="Genomic_DNA"/>
</dbReference>
<dbReference type="AlphaFoldDB" id="A0A1H8D0L3"/>
<evidence type="ECO:0000256" key="1">
    <source>
        <dbReference type="SAM" id="Phobius"/>
    </source>
</evidence>
<dbReference type="STRING" id="1173111.SAMN05444955_104237"/>
<feature type="transmembrane region" description="Helical" evidence="1">
    <location>
        <begin position="105"/>
        <end position="123"/>
    </location>
</feature>
<keyword evidence="1" id="KW-0812">Transmembrane</keyword>
<proteinExistence type="predicted"/>
<reference evidence="2 3" key="1">
    <citation type="submission" date="2016-10" db="EMBL/GenBank/DDBJ databases">
        <authorList>
            <person name="de Groot N.N."/>
        </authorList>
    </citation>
    <scope>NUCLEOTIDE SEQUENCE [LARGE SCALE GENOMIC DNA]</scope>
    <source>
        <strain evidence="2 3">DSM 46701</strain>
    </source>
</reference>